<dbReference type="Proteomes" id="UP000091820">
    <property type="component" value="Unassembled WGS sequence"/>
</dbReference>
<dbReference type="AlphaFoldDB" id="A0A1A9W6T2"/>
<evidence type="ECO:0000256" key="7">
    <source>
        <dbReference type="ARBA" id="ARBA00023053"/>
    </source>
</evidence>
<dbReference type="PANTHER" id="PTHR11690:SF179">
    <property type="entry name" value="PICKPOCKET 10"/>
    <property type="match status" value="1"/>
</dbReference>
<feature type="transmembrane region" description="Helical" evidence="13">
    <location>
        <begin position="61"/>
        <end position="83"/>
    </location>
</feature>
<keyword evidence="3 12" id="KW-0813">Transport</keyword>
<evidence type="ECO:0000256" key="2">
    <source>
        <dbReference type="ARBA" id="ARBA00007193"/>
    </source>
</evidence>
<keyword evidence="7" id="KW-0915">Sodium</keyword>
<evidence type="ECO:0000256" key="3">
    <source>
        <dbReference type="ARBA" id="ARBA00022448"/>
    </source>
</evidence>
<protein>
    <submittedName>
        <fullName evidence="14">Uncharacterized protein</fullName>
    </submittedName>
</protein>
<keyword evidence="4 12" id="KW-0894">Sodium channel</keyword>
<evidence type="ECO:0000256" key="12">
    <source>
        <dbReference type="RuleBase" id="RU000679"/>
    </source>
</evidence>
<dbReference type="GO" id="GO:0015280">
    <property type="term" value="F:ligand-gated sodium channel activity"/>
    <property type="evidence" value="ECO:0007669"/>
    <property type="project" value="TreeGrafter"/>
</dbReference>
<keyword evidence="5 12" id="KW-0812">Transmembrane</keyword>
<dbReference type="GO" id="GO:0005886">
    <property type="term" value="C:plasma membrane"/>
    <property type="evidence" value="ECO:0007669"/>
    <property type="project" value="TreeGrafter"/>
</dbReference>
<name>A0A1A9W6T2_9MUSC</name>
<reference evidence="14" key="2">
    <citation type="submission" date="2020-05" db="UniProtKB">
        <authorList>
            <consortium name="EnsemblMetazoa"/>
        </authorList>
    </citation>
    <scope>IDENTIFICATION</scope>
    <source>
        <strain evidence="14">IAEA</strain>
    </source>
</reference>
<keyword evidence="10 12" id="KW-0739">Sodium transport</keyword>
<accession>A0A1A9W6T2</accession>
<comment type="similarity">
    <text evidence="2 12">Belongs to the amiloride-sensitive sodium channel (TC 1.A.6) family.</text>
</comment>
<proteinExistence type="inferred from homology"/>
<reference evidence="15" key="1">
    <citation type="submission" date="2014-03" db="EMBL/GenBank/DDBJ databases">
        <authorList>
            <person name="Aksoy S."/>
            <person name="Warren W."/>
            <person name="Wilson R.K."/>
        </authorList>
    </citation>
    <scope>NUCLEOTIDE SEQUENCE [LARGE SCALE GENOMIC DNA]</scope>
    <source>
        <strain evidence="15">IAEA</strain>
    </source>
</reference>
<evidence type="ECO:0000256" key="10">
    <source>
        <dbReference type="ARBA" id="ARBA00023201"/>
    </source>
</evidence>
<evidence type="ECO:0000313" key="15">
    <source>
        <dbReference type="Proteomes" id="UP000091820"/>
    </source>
</evidence>
<keyword evidence="11 12" id="KW-0407">Ion channel</keyword>
<evidence type="ECO:0000256" key="8">
    <source>
        <dbReference type="ARBA" id="ARBA00023065"/>
    </source>
</evidence>
<evidence type="ECO:0000313" key="14">
    <source>
        <dbReference type="EnsemblMetazoa" id="GBRI008302-PA"/>
    </source>
</evidence>
<dbReference type="Pfam" id="PF00858">
    <property type="entry name" value="ASC"/>
    <property type="match status" value="1"/>
</dbReference>
<evidence type="ECO:0000256" key="6">
    <source>
        <dbReference type="ARBA" id="ARBA00022989"/>
    </source>
</evidence>
<organism evidence="14 15">
    <name type="scientific">Glossina brevipalpis</name>
    <dbReference type="NCBI Taxonomy" id="37001"/>
    <lineage>
        <taxon>Eukaryota</taxon>
        <taxon>Metazoa</taxon>
        <taxon>Ecdysozoa</taxon>
        <taxon>Arthropoda</taxon>
        <taxon>Hexapoda</taxon>
        <taxon>Insecta</taxon>
        <taxon>Pterygota</taxon>
        <taxon>Neoptera</taxon>
        <taxon>Endopterygota</taxon>
        <taxon>Diptera</taxon>
        <taxon>Brachycera</taxon>
        <taxon>Muscomorpha</taxon>
        <taxon>Hippoboscoidea</taxon>
        <taxon>Glossinidae</taxon>
        <taxon>Glossina</taxon>
    </lineage>
</organism>
<evidence type="ECO:0000256" key="4">
    <source>
        <dbReference type="ARBA" id="ARBA00022461"/>
    </source>
</evidence>
<dbReference type="InterPro" id="IPR001873">
    <property type="entry name" value="ENaC"/>
</dbReference>
<evidence type="ECO:0000256" key="13">
    <source>
        <dbReference type="SAM" id="Phobius"/>
    </source>
</evidence>
<evidence type="ECO:0000256" key="11">
    <source>
        <dbReference type="ARBA" id="ARBA00023303"/>
    </source>
</evidence>
<comment type="subcellular location">
    <subcellularLocation>
        <location evidence="1">Membrane</location>
        <topology evidence="1">Multi-pass membrane protein</topology>
    </subcellularLocation>
</comment>
<keyword evidence="9 13" id="KW-0472">Membrane</keyword>
<dbReference type="EnsemblMetazoa" id="GBRI008302-RA">
    <property type="protein sequence ID" value="GBRI008302-PA"/>
    <property type="gene ID" value="GBRI008302"/>
</dbReference>
<evidence type="ECO:0000256" key="1">
    <source>
        <dbReference type="ARBA" id="ARBA00004141"/>
    </source>
</evidence>
<dbReference type="PANTHER" id="PTHR11690">
    <property type="entry name" value="AMILORIDE-SENSITIVE SODIUM CHANNEL-RELATED"/>
    <property type="match status" value="1"/>
</dbReference>
<keyword evidence="8 12" id="KW-0406">Ion transport</keyword>
<evidence type="ECO:0000256" key="9">
    <source>
        <dbReference type="ARBA" id="ARBA00023136"/>
    </source>
</evidence>
<evidence type="ECO:0000256" key="5">
    <source>
        <dbReference type="ARBA" id="ARBA00022692"/>
    </source>
</evidence>
<feature type="transmembrane region" description="Helical" evidence="13">
    <location>
        <begin position="25"/>
        <end position="49"/>
    </location>
</feature>
<sequence>MFAIVQPDKKNNEKKWEKFKKKFKFLHGIINYIILYIENCSIHGLNFLIQKDLTLFERLFWLILVILSQYFCVYIAMSSVYIYQTKNTHVGIERDFYFWNTSLPSVTICPMNRIDDEKFDEYCDRNDIVLDRKKTLRDFLEQLANSTYINFKNLPEYASIYRTLDKLNVTPQQYMELIYNVTADMTHISVDLYRVRCIHDNANIQVRQVLTEYGLCYLTNNYLNAKYTSHFFIYGQYPETNSLEEKKPIRNVLTGSFFDKDVSYTFLGFPESTDVSTKNFMIVALLLVYYCI</sequence>
<keyword evidence="6 13" id="KW-1133">Transmembrane helix</keyword>
<dbReference type="VEuPathDB" id="VectorBase:GBRI008302"/>
<keyword evidence="15" id="KW-1185">Reference proteome</keyword>